<sequence>MDLILASNMRKKDSKMAIVIHELEFAWGLSISVPLHFIAFSFSLQHSRTVSLSLPSLPPLQFSPLKVRVSSGILSAMKRHQGGNHLAELATGPSICPPCICSRQRLHHVHYAAFDRKTVPSTGTFVVRTCLNHFSSSSSISGNFPLRIHLRVLEFPSLQADSKHEQHQHKATVAWSHSATLNHVQYDFVFATCNGFFVYGLPNVITDCLLRDCYINGVGISENQRTKRESVLSGNVKKECHGSMHTNLDVNAVLSSASHADDNAMPLRHNYAMRSYPIKPRFFANQQNISPENFTQRNYPAANNVKLSVKSTDHCADEGTIPNWFQHPFIIQIFASIWLCDTACSAQCETATSAMKDSVLCWLAGTEALKPG</sequence>
<name>A0A0V1EHA2_TRIPS</name>
<evidence type="ECO:0000313" key="1">
    <source>
        <dbReference type="EMBL" id="KRY73195.1"/>
    </source>
</evidence>
<comment type="caution">
    <text evidence="1">The sequence shown here is derived from an EMBL/GenBank/DDBJ whole genome shotgun (WGS) entry which is preliminary data.</text>
</comment>
<proteinExistence type="predicted"/>
<accession>A0A0V1EHA2</accession>
<dbReference type="Proteomes" id="UP000054632">
    <property type="component" value="Unassembled WGS sequence"/>
</dbReference>
<evidence type="ECO:0000313" key="2">
    <source>
        <dbReference type="Proteomes" id="UP000054632"/>
    </source>
</evidence>
<gene>
    <name evidence="1" type="ORF">T4A_3604</name>
</gene>
<reference evidence="1 2" key="1">
    <citation type="submission" date="2015-01" db="EMBL/GenBank/DDBJ databases">
        <title>Evolution of Trichinella species and genotypes.</title>
        <authorList>
            <person name="Korhonen P.K."/>
            <person name="Edoardo P."/>
            <person name="Giuseppe L.R."/>
            <person name="Gasser R.B."/>
        </authorList>
    </citation>
    <scope>NUCLEOTIDE SEQUENCE [LARGE SCALE GENOMIC DNA]</scope>
    <source>
        <strain evidence="1">ISS13</strain>
    </source>
</reference>
<dbReference type="AlphaFoldDB" id="A0A0V1EHA2"/>
<organism evidence="1 2">
    <name type="scientific">Trichinella pseudospiralis</name>
    <name type="common">Parasitic roundworm</name>
    <dbReference type="NCBI Taxonomy" id="6337"/>
    <lineage>
        <taxon>Eukaryota</taxon>
        <taxon>Metazoa</taxon>
        <taxon>Ecdysozoa</taxon>
        <taxon>Nematoda</taxon>
        <taxon>Enoplea</taxon>
        <taxon>Dorylaimia</taxon>
        <taxon>Trichinellida</taxon>
        <taxon>Trichinellidae</taxon>
        <taxon>Trichinella</taxon>
    </lineage>
</organism>
<protein>
    <submittedName>
        <fullName evidence="1">Uncharacterized protein</fullName>
    </submittedName>
</protein>
<dbReference type="EMBL" id="JYDR01000037">
    <property type="protein sequence ID" value="KRY73195.1"/>
    <property type="molecule type" value="Genomic_DNA"/>
</dbReference>